<evidence type="ECO:0000256" key="13">
    <source>
        <dbReference type="ARBA" id="ARBA00023136"/>
    </source>
</evidence>
<feature type="transmembrane region" description="Helical" evidence="15">
    <location>
        <begin position="192"/>
        <end position="212"/>
    </location>
</feature>
<keyword evidence="14" id="KW-0175">Coiled coil</keyword>
<dbReference type="PANTHER" id="PTHR45528">
    <property type="entry name" value="SENSOR HISTIDINE KINASE CPXA"/>
    <property type="match status" value="1"/>
</dbReference>
<organism evidence="18 19">
    <name type="scientific">Megasphaera cerevisiae DSM 20462</name>
    <dbReference type="NCBI Taxonomy" id="1122219"/>
    <lineage>
        <taxon>Bacteria</taxon>
        <taxon>Bacillati</taxon>
        <taxon>Bacillota</taxon>
        <taxon>Negativicutes</taxon>
        <taxon>Veillonellales</taxon>
        <taxon>Veillonellaceae</taxon>
        <taxon>Megasphaera</taxon>
    </lineage>
</organism>
<evidence type="ECO:0000256" key="7">
    <source>
        <dbReference type="ARBA" id="ARBA00022692"/>
    </source>
</evidence>
<evidence type="ECO:0000256" key="10">
    <source>
        <dbReference type="ARBA" id="ARBA00022840"/>
    </source>
</evidence>
<dbReference type="InterPro" id="IPR003661">
    <property type="entry name" value="HisK_dim/P_dom"/>
</dbReference>
<dbReference type="Pfam" id="PF00672">
    <property type="entry name" value="HAMP"/>
    <property type="match status" value="1"/>
</dbReference>
<feature type="domain" description="Histidine kinase" evidence="16">
    <location>
        <begin position="285"/>
        <end position="504"/>
    </location>
</feature>
<dbReference type="CDD" id="cd00082">
    <property type="entry name" value="HisKA"/>
    <property type="match status" value="1"/>
</dbReference>
<keyword evidence="12" id="KW-0902">Two-component regulatory system</keyword>
<evidence type="ECO:0000256" key="8">
    <source>
        <dbReference type="ARBA" id="ARBA00022741"/>
    </source>
</evidence>
<dbReference type="Proteomes" id="UP000036503">
    <property type="component" value="Unassembled WGS sequence"/>
</dbReference>
<dbReference type="PROSITE" id="PS50109">
    <property type="entry name" value="HIS_KIN"/>
    <property type="match status" value="1"/>
</dbReference>
<keyword evidence="6" id="KW-0808">Transferase</keyword>
<protein>
    <recommendedName>
        <fullName evidence="3">histidine kinase</fullName>
        <ecNumber evidence="3">2.7.13.3</ecNumber>
    </recommendedName>
</protein>
<dbReference type="InterPro" id="IPR004358">
    <property type="entry name" value="Sig_transdc_His_kin-like_C"/>
</dbReference>
<dbReference type="GO" id="GO:0005524">
    <property type="term" value="F:ATP binding"/>
    <property type="evidence" value="ECO:0007669"/>
    <property type="project" value="UniProtKB-KW"/>
</dbReference>
<evidence type="ECO:0000256" key="1">
    <source>
        <dbReference type="ARBA" id="ARBA00000085"/>
    </source>
</evidence>
<dbReference type="STRING" id="39029.BSR42_04950"/>
<dbReference type="GO" id="GO:0005886">
    <property type="term" value="C:plasma membrane"/>
    <property type="evidence" value="ECO:0007669"/>
    <property type="project" value="UniProtKB-SubCell"/>
</dbReference>
<dbReference type="Pfam" id="PF02518">
    <property type="entry name" value="HATPase_c"/>
    <property type="match status" value="1"/>
</dbReference>
<dbReference type="InterPro" id="IPR005467">
    <property type="entry name" value="His_kinase_dom"/>
</dbReference>
<dbReference type="SMART" id="SM00388">
    <property type="entry name" value="HisKA"/>
    <property type="match status" value="1"/>
</dbReference>
<accession>A0A0J6WZV1</accession>
<sequence length="508" mass="56100">MHLIHKINGGTAVLKIRDISLRKRILFTNFLMVCIPVVLLTLLGTAIFAGLRFTGTARQSELALLWPEKGSSMSVSYAVSSLRAKAEKKRPPKLADILEECLILEKHGIQTAIWVQDRLLYLSDGANEKAVQAAVRKKCGASPSAMAWDENTFAFTYTSGHNGTVILAAGTTPFTVPYDAAADHTLKDTLEFILFFILAVSILLIIWLGVYLSRLLSRQILGPLADLRKASAEIRSGNLDYPLTVPAQDELGQTCRDFDAMRRELQNARKKQEKYEQNRKELIAGISHDLATPLTLLKGYASGIREGIAHTPEKQRHYIDRIYNTACSMEKLVESLFLFSKLDLGRIPFTPELVPIYRYFEDFVQETAPSLLEQGLALTLLGQDRGTVVRIDRDQFRRVIENLLINSLKYKNSSRTAVEIILREHGDTITISCVDHGAGTPSKSLSKLFDSFYRADTARTDTAKGSGLGLAIAKQIIETLGGTIEAAATPGGGLTIHMTLPVIKEGTP</sequence>
<dbReference type="SMART" id="SM00304">
    <property type="entry name" value="HAMP"/>
    <property type="match status" value="1"/>
</dbReference>
<dbReference type="Gene3D" id="6.10.340.10">
    <property type="match status" value="1"/>
</dbReference>
<keyword evidence="19" id="KW-1185">Reference proteome</keyword>
<feature type="transmembrane region" description="Helical" evidence="15">
    <location>
        <begin position="25"/>
        <end position="51"/>
    </location>
</feature>
<keyword evidence="9" id="KW-0418">Kinase</keyword>
<evidence type="ECO:0000313" key="19">
    <source>
        <dbReference type="Proteomes" id="UP000036503"/>
    </source>
</evidence>
<evidence type="ECO:0000256" key="3">
    <source>
        <dbReference type="ARBA" id="ARBA00012438"/>
    </source>
</evidence>
<comment type="catalytic activity">
    <reaction evidence="1">
        <text>ATP + protein L-histidine = ADP + protein N-phospho-L-histidine.</text>
        <dbReference type="EC" id="2.7.13.3"/>
    </reaction>
</comment>
<dbReference type="SUPFAM" id="SSF158472">
    <property type="entry name" value="HAMP domain-like"/>
    <property type="match status" value="1"/>
</dbReference>
<evidence type="ECO:0000256" key="15">
    <source>
        <dbReference type="SAM" id="Phobius"/>
    </source>
</evidence>
<comment type="subcellular location">
    <subcellularLocation>
        <location evidence="2">Cell membrane</location>
        <topology evidence="2">Multi-pass membrane protein</topology>
    </subcellularLocation>
</comment>
<dbReference type="EMBL" id="LEKT01000005">
    <property type="protein sequence ID" value="KMO87422.1"/>
    <property type="molecule type" value="Genomic_DNA"/>
</dbReference>
<dbReference type="Pfam" id="PF00512">
    <property type="entry name" value="HisKA"/>
    <property type="match status" value="1"/>
</dbReference>
<dbReference type="SUPFAM" id="SSF55874">
    <property type="entry name" value="ATPase domain of HSP90 chaperone/DNA topoisomerase II/histidine kinase"/>
    <property type="match status" value="1"/>
</dbReference>
<dbReference type="PANTHER" id="PTHR45528:SF1">
    <property type="entry name" value="SENSOR HISTIDINE KINASE CPXA"/>
    <property type="match status" value="1"/>
</dbReference>
<keyword evidence="8" id="KW-0547">Nucleotide-binding</keyword>
<keyword evidence="11 15" id="KW-1133">Transmembrane helix</keyword>
<dbReference type="PROSITE" id="PS50885">
    <property type="entry name" value="HAMP"/>
    <property type="match status" value="1"/>
</dbReference>
<keyword evidence="10" id="KW-0067">ATP-binding</keyword>
<dbReference type="GO" id="GO:0000155">
    <property type="term" value="F:phosphorelay sensor kinase activity"/>
    <property type="evidence" value="ECO:0007669"/>
    <property type="project" value="InterPro"/>
</dbReference>
<evidence type="ECO:0000313" key="18">
    <source>
        <dbReference type="EMBL" id="KMO87422.1"/>
    </source>
</evidence>
<dbReference type="CDD" id="cd06225">
    <property type="entry name" value="HAMP"/>
    <property type="match status" value="1"/>
</dbReference>
<gene>
    <name evidence="18" type="ORF">AB840_02400</name>
</gene>
<dbReference type="Gene3D" id="1.10.287.130">
    <property type="match status" value="1"/>
</dbReference>
<evidence type="ECO:0000256" key="4">
    <source>
        <dbReference type="ARBA" id="ARBA00022475"/>
    </source>
</evidence>
<dbReference type="FunFam" id="3.30.565.10:FF:000006">
    <property type="entry name" value="Sensor histidine kinase WalK"/>
    <property type="match status" value="1"/>
</dbReference>
<feature type="domain" description="HAMP" evidence="17">
    <location>
        <begin position="218"/>
        <end position="270"/>
    </location>
</feature>
<evidence type="ECO:0000256" key="2">
    <source>
        <dbReference type="ARBA" id="ARBA00004651"/>
    </source>
</evidence>
<dbReference type="SUPFAM" id="SSF47384">
    <property type="entry name" value="Homodimeric domain of signal transducing histidine kinase"/>
    <property type="match status" value="1"/>
</dbReference>
<evidence type="ECO:0000256" key="9">
    <source>
        <dbReference type="ARBA" id="ARBA00022777"/>
    </source>
</evidence>
<dbReference type="FunCoup" id="A0A0J6WZV1">
    <property type="interactions" value="29"/>
</dbReference>
<keyword evidence="7 15" id="KW-0812">Transmembrane</keyword>
<evidence type="ECO:0000256" key="14">
    <source>
        <dbReference type="SAM" id="Coils"/>
    </source>
</evidence>
<reference evidence="18 19" key="1">
    <citation type="submission" date="2015-06" db="EMBL/GenBank/DDBJ databases">
        <title>Draft genome sequence of beer spoilage bacterium Megasphaera cerevisiae type strain 20462.</title>
        <authorList>
            <person name="Kutumbaka K."/>
            <person name="Pasmowitz J."/>
            <person name="Mategko J."/>
            <person name="Reyes D."/>
            <person name="Friedrich A."/>
            <person name="Han S."/>
            <person name="Martens-Habbena W."/>
            <person name="Neal-McKinney J."/>
            <person name="Janagama H.K."/>
            <person name="Nadala C."/>
            <person name="Samadpour M."/>
        </authorList>
    </citation>
    <scope>NUCLEOTIDE SEQUENCE [LARGE SCALE GENOMIC DNA]</scope>
    <source>
        <strain evidence="18 19">DSM 20462</strain>
    </source>
</reference>
<dbReference type="PATRIC" id="fig|1122219.3.peg.2039"/>
<dbReference type="InterPro" id="IPR050398">
    <property type="entry name" value="HssS/ArlS-like"/>
</dbReference>
<dbReference type="InterPro" id="IPR036890">
    <property type="entry name" value="HATPase_C_sf"/>
</dbReference>
<dbReference type="InterPro" id="IPR036097">
    <property type="entry name" value="HisK_dim/P_sf"/>
</dbReference>
<evidence type="ECO:0000256" key="6">
    <source>
        <dbReference type="ARBA" id="ARBA00022679"/>
    </source>
</evidence>
<evidence type="ECO:0000256" key="5">
    <source>
        <dbReference type="ARBA" id="ARBA00022553"/>
    </source>
</evidence>
<dbReference type="Gene3D" id="3.30.565.10">
    <property type="entry name" value="Histidine kinase-like ATPase, C-terminal domain"/>
    <property type="match status" value="1"/>
</dbReference>
<dbReference type="InterPro" id="IPR003660">
    <property type="entry name" value="HAMP_dom"/>
</dbReference>
<dbReference type="AlphaFoldDB" id="A0A0J6WZV1"/>
<dbReference type="InParanoid" id="A0A0J6WZV1"/>
<dbReference type="InterPro" id="IPR003594">
    <property type="entry name" value="HATPase_dom"/>
</dbReference>
<proteinExistence type="predicted"/>
<comment type="caution">
    <text evidence="18">The sequence shown here is derived from an EMBL/GenBank/DDBJ whole genome shotgun (WGS) entry which is preliminary data.</text>
</comment>
<dbReference type="PRINTS" id="PR00344">
    <property type="entry name" value="BCTRLSENSOR"/>
</dbReference>
<name>A0A0J6WZV1_9FIRM</name>
<keyword evidence="13 15" id="KW-0472">Membrane</keyword>
<evidence type="ECO:0000256" key="12">
    <source>
        <dbReference type="ARBA" id="ARBA00023012"/>
    </source>
</evidence>
<evidence type="ECO:0000259" key="16">
    <source>
        <dbReference type="PROSITE" id="PS50109"/>
    </source>
</evidence>
<dbReference type="EC" id="2.7.13.3" evidence="3"/>
<dbReference type="SMART" id="SM00387">
    <property type="entry name" value="HATPase_c"/>
    <property type="match status" value="1"/>
</dbReference>
<evidence type="ECO:0000256" key="11">
    <source>
        <dbReference type="ARBA" id="ARBA00022989"/>
    </source>
</evidence>
<keyword evidence="4" id="KW-1003">Cell membrane</keyword>
<feature type="coiled-coil region" evidence="14">
    <location>
        <begin position="258"/>
        <end position="285"/>
    </location>
</feature>
<evidence type="ECO:0000259" key="17">
    <source>
        <dbReference type="PROSITE" id="PS50885"/>
    </source>
</evidence>
<keyword evidence="5" id="KW-0597">Phosphoprotein</keyword>